<organism evidence="2 3">
    <name type="scientific">Gigaspora rosea</name>
    <dbReference type="NCBI Taxonomy" id="44941"/>
    <lineage>
        <taxon>Eukaryota</taxon>
        <taxon>Fungi</taxon>
        <taxon>Fungi incertae sedis</taxon>
        <taxon>Mucoromycota</taxon>
        <taxon>Glomeromycotina</taxon>
        <taxon>Glomeromycetes</taxon>
        <taxon>Diversisporales</taxon>
        <taxon>Gigasporaceae</taxon>
        <taxon>Gigaspora</taxon>
    </lineage>
</organism>
<dbReference type="InterPro" id="IPR011333">
    <property type="entry name" value="SKP1/BTB/POZ_sf"/>
</dbReference>
<sequence>MTKIFFEKLSNNYLELLDDKEDFNVEINIGKAPDNKIFQAHSAILKYRSLYFRNKLKNANKNKNNIKTLDLKNISIQQFEIIIKYIYGGVFSLEKHDISFNFELMLIAYEFHFDELAKYLETQLIETESHWLLLNFTKIYQKSFQNNKLQKLQKWCNDFLVKHPDKAFDSEDFFLLQENALISLIKRNDLQMEEVKIWNHVIEWGIAQNPGLSSDPENWSNENLLALKATLRNCLPHIRYFQMSNEDIIVNVQRYQKILEKNLWDDITSKFILPNRQVSSKILPPRKILTPKLPTRIIEPFSTVINELLLLVSSLGNTPSLDKKQIATKKKLACSCDGAGRNVEQKTQRTKEIDTDHQVTQIPFRHT</sequence>
<accession>A0A397W3T4</accession>
<dbReference type="PANTHER" id="PTHR46306">
    <property type="entry name" value="BTB/POZ DOMAIN-CONTAINING PROTEIN 9"/>
    <property type="match status" value="1"/>
</dbReference>
<evidence type="ECO:0000313" key="3">
    <source>
        <dbReference type="Proteomes" id="UP000266673"/>
    </source>
</evidence>
<evidence type="ECO:0000259" key="1">
    <source>
        <dbReference type="PROSITE" id="PS50097"/>
    </source>
</evidence>
<gene>
    <name evidence="2" type="ORF">C2G38_2157305</name>
</gene>
<dbReference type="GO" id="GO:0005737">
    <property type="term" value="C:cytoplasm"/>
    <property type="evidence" value="ECO:0007669"/>
    <property type="project" value="TreeGrafter"/>
</dbReference>
<dbReference type="Gene3D" id="3.30.710.10">
    <property type="entry name" value="Potassium Channel Kv1.1, Chain A"/>
    <property type="match status" value="1"/>
</dbReference>
<feature type="domain" description="BTB" evidence="1">
    <location>
        <begin position="23"/>
        <end position="95"/>
    </location>
</feature>
<dbReference type="AlphaFoldDB" id="A0A397W3T4"/>
<protein>
    <recommendedName>
        <fullName evidence="1">BTB domain-containing protein</fullName>
    </recommendedName>
</protein>
<dbReference type="PANTHER" id="PTHR46306:SF1">
    <property type="entry name" value="BTB_POZ DOMAIN-CONTAINING PROTEIN 9"/>
    <property type="match status" value="1"/>
</dbReference>
<comment type="caution">
    <text evidence="2">The sequence shown here is derived from an EMBL/GenBank/DDBJ whole genome shotgun (WGS) entry which is preliminary data.</text>
</comment>
<reference evidence="2 3" key="1">
    <citation type="submission" date="2018-06" db="EMBL/GenBank/DDBJ databases">
        <title>Comparative genomics reveals the genomic features of Rhizophagus irregularis, R. cerebriforme, R. diaphanum and Gigaspora rosea, and their symbiotic lifestyle signature.</title>
        <authorList>
            <person name="Morin E."/>
            <person name="San Clemente H."/>
            <person name="Chen E.C.H."/>
            <person name="De La Providencia I."/>
            <person name="Hainaut M."/>
            <person name="Kuo A."/>
            <person name="Kohler A."/>
            <person name="Murat C."/>
            <person name="Tang N."/>
            <person name="Roy S."/>
            <person name="Loubradou J."/>
            <person name="Henrissat B."/>
            <person name="Grigoriev I.V."/>
            <person name="Corradi N."/>
            <person name="Roux C."/>
            <person name="Martin F.M."/>
        </authorList>
    </citation>
    <scope>NUCLEOTIDE SEQUENCE [LARGE SCALE GENOMIC DNA]</scope>
    <source>
        <strain evidence="2 3">DAOM 194757</strain>
    </source>
</reference>
<dbReference type="InterPro" id="IPR000210">
    <property type="entry name" value="BTB/POZ_dom"/>
</dbReference>
<proteinExistence type="predicted"/>
<dbReference type="InterPro" id="IPR052407">
    <property type="entry name" value="BTB_POZ_domain_cont_9"/>
</dbReference>
<dbReference type="SMART" id="SM00225">
    <property type="entry name" value="BTB"/>
    <property type="match status" value="1"/>
</dbReference>
<keyword evidence="3" id="KW-1185">Reference proteome</keyword>
<dbReference type="Pfam" id="PF00651">
    <property type="entry name" value="BTB"/>
    <property type="match status" value="1"/>
</dbReference>
<name>A0A397W3T4_9GLOM</name>
<dbReference type="Pfam" id="PF07707">
    <property type="entry name" value="BACK"/>
    <property type="match status" value="1"/>
</dbReference>
<dbReference type="Proteomes" id="UP000266673">
    <property type="component" value="Unassembled WGS sequence"/>
</dbReference>
<dbReference type="EMBL" id="QKWP01000058">
    <property type="protein sequence ID" value="RIB28692.1"/>
    <property type="molecule type" value="Genomic_DNA"/>
</dbReference>
<dbReference type="Gene3D" id="1.25.40.420">
    <property type="match status" value="1"/>
</dbReference>
<dbReference type="SUPFAM" id="SSF54695">
    <property type="entry name" value="POZ domain"/>
    <property type="match status" value="1"/>
</dbReference>
<dbReference type="CDD" id="cd18186">
    <property type="entry name" value="BTB_POZ_ZBTB_KLHL-like"/>
    <property type="match status" value="1"/>
</dbReference>
<dbReference type="PROSITE" id="PS50097">
    <property type="entry name" value="BTB"/>
    <property type="match status" value="1"/>
</dbReference>
<evidence type="ECO:0000313" key="2">
    <source>
        <dbReference type="EMBL" id="RIB28692.1"/>
    </source>
</evidence>
<dbReference type="InterPro" id="IPR011705">
    <property type="entry name" value="BACK"/>
</dbReference>